<reference evidence="1 2" key="1">
    <citation type="journal article" date="2014" name="PLoS Genet.">
        <title>Phylogenetically driven sequencing of extremely halophilic archaea reveals strategies for static and dynamic osmo-response.</title>
        <authorList>
            <person name="Becker E.A."/>
            <person name="Seitzer P.M."/>
            <person name="Tritt A."/>
            <person name="Larsen D."/>
            <person name="Krusor M."/>
            <person name="Yao A.I."/>
            <person name="Wu D."/>
            <person name="Madern D."/>
            <person name="Eisen J.A."/>
            <person name="Darling A.E."/>
            <person name="Facciotti M.T."/>
        </authorList>
    </citation>
    <scope>NUCLEOTIDE SEQUENCE [LARGE SCALE GENOMIC DNA]</scope>
    <source>
        <strain evidence="1 2">ATCC BAA-1512</strain>
    </source>
</reference>
<protein>
    <recommendedName>
        <fullName evidence="3">ABM domain-containing protein</fullName>
    </recommendedName>
</protein>
<comment type="caution">
    <text evidence="1">The sequence shown here is derived from an EMBL/GenBank/DDBJ whole genome shotgun (WGS) entry which is preliminary data.</text>
</comment>
<dbReference type="AlphaFoldDB" id="M0IKY3"/>
<dbReference type="InterPro" id="IPR046174">
    <property type="entry name" value="DUF6176"/>
</dbReference>
<keyword evidence="2" id="KW-1185">Reference proteome</keyword>
<dbReference type="PATRIC" id="fig|662479.7.peg.1040"/>
<accession>M0IKY3</accession>
<organism evidence="1 2">
    <name type="scientific">Haloferax mucosum ATCC BAA-1512</name>
    <dbReference type="NCBI Taxonomy" id="662479"/>
    <lineage>
        <taxon>Archaea</taxon>
        <taxon>Methanobacteriati</taxon>
        <taxon>Methanobacteriota</taxon>
        <taxon>Stenosarchaea group</taxon>
        <taxon>Halobacteria</taxon>
        <taxon>Halobacteriales</taxon>
        <taxon>Haloferacaceae</taxon>
        <taxon>Haloferax</taxon>
    </lineage>
</organism>
<evidence type="ECO:0000313" key="2">
    <source>
        <dbReference type="Proteomes" id="UP000011550"/>
    </source>
</evidence>
<dbReference type="RefSeq" id="WP_008318865.1">
    <property type="nucleotide sequence ID" value="NZ_AOLN01000007.1"/>
</dbReference>
<sequence>MADIVLTRQKVSDGKVPRLKEWMSEIQNREDEAIETLKGGMHAETAFLEHTEDGDFLVYYMKADDIEQAYKAFEDSPHEIDKEHKAVMRDVLETGENVGDFELLYHLSNPEQR</sequence>
<dbReference type="STRING" id="662479.C440_05078"/>
<dbReference type="EMBL" id="AOLN01000007">
    <property type="protein sequence ID" value="ELZ96493.1"/>
    <property type="molecule type" value="Genomic_DNA"/>
</dbReference>
<proteinExistence type="predicted"/>
<name>M0IKY3_9EURY</name>
<evidence type="ECO:0008006" key="3">
    <source>
        <dbReference type="Google" id="ProtNLM"/>
    </source>
</evidence>
<gene>
    <name evidence="1" type="ORF">C440_05078</name>
</gene>
<dbReference type="OrthoDB" id="197321at2157"/>
<dbReference type="Proteomes" id="UP000011550">
    <property type="component" value="Unassembled WGS sequence"/>
</dbReference>
<evidence type="ECO:0000313" key="1">
    <source>
        <dbReference type="EMBL" id="ELZ96493.1"/>
    </source>
</evidence>
<dbReference type="Pfam" id="PF19673">
    <property type="entry name" value="DUF6176"/>
    <property type="match status" value="1"/>
</dbReference>